<gene>
    <name evidence="1" type="ORF">ASPCAL06947</name>
</gene>
<dbReference type="OrthoDB" id="4184601at2759"/>
<evidence type="ECO:0000313" key="1">
    <source>
        <dbReference type="EMBL" id="CEL05834.1"/>
    </source>
</evidence>
<keyword evidence="2" id="KW-1185">Reference proteome</keyword>
<reference evidence="2" key="1">
    <citation type="journal article" date="2016" name="Genome Announc.">
        <title>Draft genome sequences of fungus Aspergillus calidoustus.</title>
        <authorList>
            <person name="Horn F."/>
            <person name="Linde J."/>
            <person name="Mattern D.J."/>
            <person name="Walther G."/>
            <person name="Guthke R."/>
            <person name="Scherlach K."/>
            <person name="Martin K."/>
            <person name="Brakhage A.A."/>
            <person name="Petzke L."/>
            <person name="Valiante V."/>
        </authorList>
    </citation>
    <scope>NUCLEOTIDE SEQUENCE [LARGE SCALE GENOMIC DNA]</scope>
    <source>
        <strain evidence="2">SF006504</strain>
    </source>
</reference>
<organism evidence="1 2">
    <name type="scientific">Aspergillus calidoustus</name>
    <dbReference type="NCBI Taxonomy" id="454130"/>
    <lineage>
        <taxon>Eukaryota</taxon>
        <taxon>Fungi</taxon>
        <taxon>Dikarya</taxon>
        <taxon>Ascomycota</taxon>
        <taxon>Pezizomycotina</taxon>
        <taxon>Eurotiomycetes</taxon>
        <taxon>Eurotiomycetidae</taxon>
        <taxon>Eurotiales</taxon>
        <taxon>Aspergillaceae</taxon>
        <taxon>Aspergillus</taxon>
        <taxon>Aspergillus subgen. Nidulantes</taxon>
    </lineage>
</organism>
<sequence length="391" mass="43951">MRMDIPSLLSVLDDTEPADKSTRVNQIPLIGKSYHLNTSSRALAAPTILTGDASISGAWMNSRLQERISFWSSIHGKRNPVCDSIAYGPLGAYQARNLLQSSFHSGTGLFLLEPELDTIIQIGDGLIQRDLHRRAGFIFQRWSGSCSAQHILGFPSLEFETWQDACSTFFIYLQSLRDESSLLAQFRRRIAQVWFWLFFDILCEQSMQKNDLKGSVVDGSRDVLEDVQHQLLALIYPGYTCAPWGEICKKALRDHLRRGFRWWKLACSVGDGALLIASDGVALVVNSSLYSESFLDAVINYIRNAYPKTLDLFHLCSPIVKRLMQGSRPHPADTMKVEQCIGLLASGDHLTRSYCLPWTWRNPGPVAMASSATFVMDCEYKGIISITHMFD</sequence>
<proteinExistence type="predicted"/>
<protein>
    <submittedName>
        <fullName evidence="1">Uncharacterized protein</fullName>
    </submittedName>
</protein>
<accession>A0A0U5C9N4</accession>
<dbReference type="AlphaFoldDB" id="A0A0U5C9N4"/>
<dbReference type="STRING" id="454130.A0A0U5C9N4"/>
<evidence type="ECO:0000313" key="2">
    <source>
        <dbReference type="Proteomes" id="UP000054771"/>
    </source>
</evidence>
<dbReference type="EMBL" id="CDMC01000005">
    <property type="protein sequence ID" value="CEL05834.1"/>
    <property type="molecule type" value="Genomic_DNA"/>
</dbReference>
<name>A0A0U5C9N4_ASPCI</name>
<dbReference type="Proteomes" id="UP000054771">
    <property type="component" value="Unassembled WGS sequence"/>
</dbReference>